<dbReference type="Pfam" id="PF12420">
    <property type="entry name" value="DUF3671"/>
    <property type="match status" value="1"/>
</dbReference>
<reference evidence="3 4" key="1">
    <citation type="submission" date="2016-05" db="EMBL/GenBank/DDBJ databases">
        <authorList>
            <person name="Naeem Raeece"/>
        </authorList>
    </citation>
    <scope>NUCLEOTIDE SEQUENCE [LARGE SCALE GENOMIC DNA]</scope>
</reference>
<dbReference type="Proteomes" id="UP000078555">
    <property type="component" value="Unassembled WGS sequence"/>
</dbReference>
<reference evidence="1" key="2">
    <citation type="submission" date="2016-05" db="EMBL/GenBank/DDBJ databases">
        <authorList>
            <person name="Lavstsen T."/>
            <person name="Jespersen J.S."/>
        </authorList>
    </citation>
    <scope>NUCLEOTIDE SEQUENCE [LARGE SCALE GENOMIC DNA]</scope>
</reference>
<evidence type="ECO:0000313" key="2">
    <source>
        <dbReference type="EMBL" id="SBT54030.1"/>
    </source>
</evidence>
<dbReference type="InterPro" id="IPR022139">
    <property type="entry name" value="Fam-L/Fam-M-like_plasmodium"/>
</dbReference>
<evidence type="ECO:0000313" key="3">
    <source>
        <dbReference type="Proteomes" id="UP000078550"/>
    </source>
</evidence>
<name>A0A1A9A4T0_PLAOA</name>
<dbReference type="EMBL" id="FLRD01000470">
    <property type="protein sequence ID" value="SBT54030.1"/>
    <property type="molecule type" value="Genomic_DNA"/>
</dbReference>
<dbReference type="Proteomes" id="UP000078550">
    <property type="component" value="Unassembled WGS sequence"/>
</dbReference>
<evidence type="ECO:0000313" key="1">
    <source>
        <dbReference type="EMBL" id="SBT51460.1"/>
    </source>
</evidence>
<evidence type="ECO:0000313" key="4">
    <source>
        <dbReference type="Proteomes" id="UP000078555"/>
    </source>
</evidence>
<gene>
    <name evidence="2" type="ORF">POVWA1_065430</name>
    <name evidence="1" type="ORF">POVWA2_062100</name>
</gene>
<protein>
    <submittedName>
        <fullName evidence="1">Uncharacterized protein</fullName>
    </submittedName>
</protein>
<accession>A0A1A9A4T0</accession>
<organism evidence="1 3">
    <name type="scientific">Plasmodium ovale wallikeri</name>
    <dbReference type="NCBI Taxonomy" id="864142"/>
    <lineage>
        <taxon>Eukaryota</taxon>
        <taxon>Sar</taxon>
        <taxon>Alveolata</taxon>
        <taxon>Apicomplexa</taxon>
        <taxon>Aconoidasida</taxon>
        <taxon>Haemosporida</taxon>
        <taxon>Plasmodiidae</taxon>
        <taxon>Plasmodium</taxon>
        <taxon>Plasmodium (Plasmodium)</taxon>
    </lineage>
</organism>
<dbReference type="AlphaFoldDB" id="A0A1A9A4T0"/>
<proteinExistence type="predicted"/>
<dbReference type="EMBL" id="FLRE01000231">
    <property type="protein sequence ID" value="SBT51460.1"/>
    <property type="molecule type" value="Genomic_DNA"/>
</dbReference>
<keyword evidence="4" id="KW-1185">Reference proteome</keyword>
<sequence>MNVHDNLDFGASRKEYVNTFRCLGAADAIISKKRSIRRKYRAPYFTKFLTLTIFTWICQHYHTSTFSKSMDKKNDIEGISDFRYNRMLTEIENLESK</sequence>